<evidence type="ECO:0000259" key="16">
    <source>
        <dbReference type="Pfam" id="PF23598"/>
    </source>
</evidence>
<evidence type="ECO:0000256" key="1">
    <source>
        <dbReference type="ARBA" id="ARBA00004251"/>
    </source>
</evidence>
<feature type="domain" description="Leucine-rich repeat-containing N-terminal plant-type" evidence="15">
    <location>
        <begin position="41"/>
        <end position="78"/>
    </location>
</feature>
<dbReference type="Pfam" id="PF23598">
    <property type="entry name" value="LRR_14"/>
    <property type="match status" value="1"/>
</dbReference>
<dbReference type="PRINTS" id="PR00019">
    <property type="entry name" value="LEURICHRPT"/>
</dbReference>
<keyword evidence="7" id="KW-0677">Repeat</keyword>
<keyword evidence="4" id="KW-0433">Leucine-rich repeat</keyword>
<keyword evidence="8 13" id="KW-1133">Transmembrane helix</keyword>
<dbReference type="InterPro" id="IPR032675">
    <property type="entry name" value="LRR_dom_sf"/>
</dbReference>
<comment type="similarity">
    <text evidence="2">Belongs to the RLP family.</text>
</comment>
<evidence type="ECO:0000256" key="11">
    <source>
        <dbReference type="ARBA" id="ARBA00023180"/>
    </source>
</evidence>
<dbReference type="InterPro" id="IPR003591">
    <property type="entry name" value="Leu-rich_rpt_typical-subtyp"/>
</dbReference>
<evidence type="ECO:0000256" key="12">
    <source>
        <dbReference type="SAM" id="MobiDB-lite"/>
    </source>
</evidence>
<evidence type="ECO:0000256" key="8">
    <source>
        <dbReference type="ARBA" id="ARBA00022989"/>
    </source>
</evidence>
<evidence type="ECO:0000259" key="15">
    <source>
        <dbReference type="Pfam" id="PF08263"/>
    </source>
</evidence>
<dbReference type="InterPro" id="IPR055414">
    <property type="entry name" value="LRR_R13L4/SHOC2-like"/>
</dbReference>
<dbReference type="Pfam" id="PF00560">
    <property type="entry name" value="LRR_1"/>
    <property type="match status" value="5"/>
</dbReference>
<dbReference type="FunFam" id="3.80.10.10:FF:000920">
    <property type="entry name" value="mRNA, clone: RTFL01-33-G14"/>
    <property type="match status" value="1"/>
</dbReference>
<comment type="subcellular location">
    <subcellularLocation>
        <location evidence="1">Cell membrane</location>
        <topology evidence="1">Single-pass type I membrane protein</topology>
    </subcellularLocation>
</comment>
<evidence type="ECO:0000256" key="9">
    <source>
        <dbReference type="ARBA" id="ARBA00023136"/>
    </source>
</evidence>
<evidence type="ECO:0000256" key="6">
    <source>
        <dbReference type="ARBA" id="ARBA00022729"/>
    </source>
</evidence>
<proteinExistence type="inferred from homology"/>
<keyword evidence="3" id="KW-1003">Cell membrane</keyword>
<dbReference type="PANTHER" id="PTHR48063">
    <property type="entry name" value="LRR RECEPTOR-LIKE KINASE"/>
    <property type="match status" value="1"/>
</dbReference>
<dbReference type="InterPro" id="IPR013210">
    <property type="entry name" value="LRR_N_plant-typ"/>
</dbReference>
<dbReference type="EMBL" id="BPVZ01000028">
    <property type="protein sequence ID" value="GKV07967.1"/>
    <property type="molecule type" value="Genomic_DNA"/>
</dbReference>
<dbReference type="Pfam" id="PF13855">
    <property type="entry name" value="LRR_8"/>
    <property type="match status" value="4"/>
</dbReference>
<evidence type="ECO:0000256" key="10">
    <source>
        <dbReference type="ARBA" id="ARBA00023170"/>
    </source>
</evidence>
<keyword evidence="11" id="KW-0325">Glycoprotein</keyword>
<feature type="transmembrane region" description="Helical" evidence="13">
    <location>
        <begin position="918"/>
        <end position="941"/>
    </location>
</feature>
<evidence type="ECO:0000256" key="4">
    <source>
        <dbReference type="ARBA" id="ARBA00022614"/>
    </source>
</evidence>
<dbReference type="Proteomes" id="UP001054252">
    <property type="component" value="Unassembled WGS sequence"/>
</dbReference>
<dbReference type="InterPro" id="IPR001611">
    <property type="entry name" value="Leu-rich_rpt"/>
</dbReference>
<evidence type="ECO:0000313" key="17">
    <source>
        <dbReference type="EMBL" id="GKV07967.1"/>
    </source>
</evidence>
<feature type="domain" description="Disease resistance R13L4/SHOC-2-like LRR" evidence="16">
    <location>
        <begin position="291"/>
        <end position="480"/>
    </location>
</feature>
<evidence type="ECO:0000256" key="13">
    <source>
        <dbReference type="SAM" id="Phobius"/>
    </source>
</evidence>
<name>A0AAV5J911_9ROSI</name>
<dbReference type="Pfam" id="PF08263">
    <property type="entry name" value="LRRNT_2"/>
    <property type="match status" value="1"/>
</dbReference>
<evidence type="ECO:0000256" key="5">
    <source>
        <dbReference type="ARBA" id="ARBA00022692"/>
    </source>
</evidence>
<comment type="caution">
    <text evidence="17">The sequence shown here is derived from an EMBL/GenBank/DDBJ whole genome shotgun (WGS) entry which is preliminary data.</text>
</comment>
<accession>A0AAV5J911</accession>
<dbReference type="SMART" id="SM00369">
    <property type="entry name" value="LRR_TYP"/>
    <property type="match status" value="9"/>
</dbReference>
<evidence type="ECO:0000256" key="3">
    <source>
        <dbReference type="ARBA" id="ARBA00022475"/>
    </source>
</evidence>
<dbReference type="FunFam" id="3.80.10.10:FF:000470">
    <property type="entry name" value="LRR receptor-like serine/threonine-protein kinase RPK2"/>
    <property type="match status" value="1"/>
</dbReference>
<feature type="chain" id="PRO_5043887593" evidence="14">
    <location>
        <begin position="28"/>
        <end position="981"/>
    </location>
</feature>
<evidence type="ECO:0000256" key="14">
    <source>
        <dbReference type="SAM" id="SignalP"/>
    </source>
</evidence>
<dbReference type="PANTHER" id="PTHR48063:SF81">
    <property type="entry name" value="LEUCINE-RICH REPEAT-CONTAINING N-TERMINAL PLANT-TYPE DOMAIN-CONTAINING PROTEIN"/>
    <property type="match status" value="1"/>
</dbReference>
<dbReference type="PROSITE" id="PS51450">
    <property type="entry name" value="LRR"/>
    <property type="match status" value="1"/>
</dbReference>
<organism evidence="17 18">
    <name type="scientific">Rubroshorea leprosula</name>
    <dbReference type="NCBI Taxonomy" id="152421"/>
    <lineage>
        <taxon>Eukaryota</taxon>
        <taxon>Viridiplantae</taxon>
        <taxon>Streptophyta</taxon>
        <taxon>Embryophyta</taxon>
        <taxon>Tracheophyta</taxon>
        <taxon>Spermatophyta</taxon>
        <taxon>Magnoliopsida</taxon>
        <taxon>eudicotyledons</taxon>
        <taxon>Gunneridae</taxon>
        <taxon>Pentapetalae</taxon>
        <taxon>rosids</taxon>
        <taxon>malvids</taxon>
        <taxon>Malvales</taxon>
        <taxon>Dipterocarpaceae</taxon>
        <taxon>Rubroshorea</taxon>
    </lineage>
</organism>
<feature type="signal peptide" evidence="14">
    <location>
        <begin position="1"/>
        <end position="27"/>
    </location>
</feature>
<reference evidence="17 18" key="1">
    <citation type="journal article" date="2021" name="Commun. Biol.">
        <title>The genome of Shorea leprosula (Dipterocarpaceae) highlights the ecological relevance of drought in aseasonal tropical rainforests.</title>
        <authorList>
            <person name="Ng K.K.S."/>
            <person name="Kobayashi M.J."/>
            <person name="Fawcett J.A."/>
            <person name="Hatakeyama M."/>
            <person name="Paape T."/>
            <person name="Ng C.H."/>
            <person name="Ang C.C."/>
            <person name="Tnah L.H."/>
            <person name="Lee C.T."/>
            <person name="Nishiyama T."/>
            <person name="Sese J."/>
            <person name="O'Brien M.J."/>
            <person name="Copetti D."/>
            <person name="Mohd Noor M.I."/>
            <person name="Ong R.C."/>
            <person name="Putra M."/>
            <person name="Sireger I.Z."/>
            <person name="Indrioko S."/>
            <person name="Kosugi Y."/>
            <person name="Izuno A."/>
            <person name="Isagi Y."/>
            <person name="Lee S.L."/>
            <person name="Shimizu K.K."/>
        </authorList>
    </citation>
    <scope>NUCLEOTIDE SEQUENCE [LARGE SCALE GENOMIC DNA]</scope>
    <source>
        <strain evidence="17">214</strain>
    </source>
</reference>
<dbReference type="GO" id="GO:0051606">
    <property type="term" value="P:detection of stimulus"/>
    <property type="evidence" value="ECO:0007669"/>
    <property type="project" value="UniProtKB-ARBA"/>
</dbReference>
<keyword evidence="6 14" id="KW-0732">Signal</keyword>
<dbReference type="Gene3D" id="3.80.10.10">
    <property type="entry name" value="Ribonuclease Inhibitor"/>
    <property type="match status" value="4"/>
</dbReference>
<evidence type="ECO:0000256" key="7">
    <source>
        <dbReference type="ARBA" id="ARBA00022737"/>
    </source>
</evidence>
<dbReference type="SUPFAM" id="SSF52047">
    <property type="entry name" value="RNI-like"/>
    <property type="match status" value="2"/>
</dbReference>
<keyword evidence="9 13" id="KW-0472">Membrane</keyword>
<keyword evidence="10" id="KW-0675">Receptor</keyword>
<dbReference type="AlphaFoldDB" id="A0AAV5J911"/>
<keyword evidence="18" id="KW-1185">Reference proteome</keyword>
<sequence length="981" mass="108450">MGHSVSSIELLSIVLLVSGILYPKTISFAFCQSDVNASCIPSEREALIKFKEGLTDPSNQLSSWDGEDCCKWRGVSCNNRTGHVFKLNLRNSNAENLEGSGAMDTLGGEIKPSLLHLNYLNYLDLSGNNFGGIPIPNFIGSLRTLKYLNLSGASLSGVIPPTFGNLSNLNFLDLDNSPGESNESDLRWLSSLSSLKYLHLKGFDLIKASGYWLEAVNMLPSLKELHLPNCRLSNLPSTLPFNNFTSLQVLDLSNNGFNSTIPYWLFNISSLQYLDLNSNNLQGQLPSFESMKGLGNLCNLHTLILSTNDVSGEIIDFIDGLSRCNSSSLETLDLGYNEFTGKLPSSLGYLKNLRNLQLWHNSFQGSIPASIGNLSSLEQFHLADNKMNGLTERVGLLSALVYLDLSENPWQGVVTEAHFVNLSSLKELNFNRKSPNVSVVFNFSSDWLPPFKLRYIYIRSCQLGPKFPTWLRNQNELVTLVLNNARISDTLPDWFWGLNLQVDELDVAYNQLRGKVPNSLSFRESSTVDLSSNLFVGPLPLWSSNVTKLYLRDNFFSGAIPDNIGEVMPSLTDLDISRNSLDGRIPLSIGNLTQLTTLVISNNNLSGEIPEFFSHQSMLWIVDMSNNSLSGPIPRSIGSLSFLKFLILSENNLSGQIPPSLQNCTRMDSLDLGENRLSGNLPSWIAKSMTSLLILRLRSNSLVGKIPSDICGLSTLHLLDLSHNSLSGFIPPCIGNLSGMSSALVNIDTERYEGQLSVVTKGREFEYMSTLYLVNSLDLSSNNLSGELPVGLTRLLELGTLNLSMNHFTGTIPGQIGDLKRLETLDLSRNKLSGPIPASMSSLTFLNHLNLSYNNLSGQIPTTNQFQTFNDPSIYEGNPALRGLPLSSKCPENNGKSGQFPGEDTERNGEKGDDYEKLYFFVSVALGFIVGFWGVCGTLIIKKSWRHAYFRFLNKAKDRFLVLLVNNSHLQREGSRNPSNN</sequence>
<dbReference type="SUPFAM" id="SSF52058">
    <property type="entry name" value="L domain-like"/>
    <property type="match status" value="1"/>
</dbReference>
<feature type="region of interest" description="Disordered" evidence="12">
    <location>
        <begin position="886"/>
        <end position="909"/>
    </location>
</feature>
<keyword evidence="5 13" id="KW-0812">Transmembrane</keyword>
<evidence type="ECO:0000256" key="2">
    <source>
        <dbReference type="ARBA" id="ARBA00009592"/>
    </source>
</evidence>
<gene>
    <name evidence="17" type="ORF">SLEP1_g19660</name>
</gene>
<dbReference type="GO" id="GO:0005886">
    <property type="term" value="C:plasma membrane"/>
    <property type="evidence" value="ECO:0007669"/>
    <property type="project" value="UniProtKB-SubCell"/>
</dbReference>
<evidence type="ECO:0000313" key="18">
    <source>
        <dbReference type="Proteomes" id="UP001054252"/>
    </source>
</evidence>
<protein>
    <submittedName>
        <fullName evidence="17">Uncharacterized protein</fullName>
    </submittedName>
</protein>
<dbReference type="InterPro" id="IPR046956">
    <property type="entry name" value="RLP23-like"/>
</dbReference>